<dbReference type="EMBL" id="GBRH01233001">
    <property type="protein sequence ID" value="JAD64894.1"/>
    <property type="molecule type" value="Transcribed_RNA"/>
</dbReference>
<reference evidence="1" key="1">
    <citation type="submission" date="2014-09" db="EMBL/GenBank/DDBJ databases">
        <authorList>
            <person name="Magalhaes I.L.F."/>
            <person name="Oliveira U."/>
            <person name="Santos F.R."/>
            <person name="Vidigal T.H.D.A."/>
            <person name="Brescovit A.D."/>
            <person name="Santos A.J."/>
        </authorList>
    </citation>
    <scope>NUCLEOTIDE SEQUENCE</scope>
    <source>
        <tissue evidence="1">Shoot tissue taken approximately 20 cm above the soil surface</tissue>
    </source>
</reference>
<proteinExistence type="predicted"/>
<accession>A0A0A9BLN0</accession>
<dbReference type="AlphaFoldDB" id="A0A0A9BLN0"/>
<evidence type="ECO:0000313" key="1">
    <source>
        <dbReference type="EMBL" id="JAD64894.1"/>
    </source>
</evidence>
<protein>
    <submittedName>
        <fullName evidence="1">Uncharacterized protein</fullName>
    </submittedName>
</protein>
<reference evidence="1" key="2">
    <citation type="journal article" date="2015" name="Data Brief">
        <title>Shoot transcriptome of the giant reed, Arundo donax.</title>
        <authorList>
            <person name="Barrero R.A."/>
            <person name="Guerrero F.D."/>
            <person name="Moolhuijzen P."/>
            <person name="Goolsby J.A."/>
            <person name="Tidwell J."/>
            <person name="Bellgard S.E."/>
            <person name="Bellgard M.I."/>
        </authorList>
    </citation>
    <scope>NUCLEOTIDE SEQUENCE</scope>
    <source>
        <tissue evidence="1">Shoot tissue taken approximately 20 cm above the soil surface</tissue>
    </source>
</reference>
<name>A0A0A9BLN0_ARUDO</name>
<organism evidence="1">
    <name type="scientific">Arundo donax</name>
    <name type="common">Giant reed</name>
    <name type="synonym">Donax arundinaceus</name>
    <dbReference type="NCBI Taxonomy" id="35708"/>
    <lineage>
        <taxon>Eukaryota</taxon>
        <taxon>Viridiplantae</taxon>
        <taxon>Streptophyta</taxon>
        <taxon>Embryophyta</taxon>
        <taxon>Tracheophyta</taxon>
        <taxon>Spermatophyta</taxon>
        <taxon>Magnoliopsida</taxon>
        <taxon>Liliopsida</taxon>
        <taxon>Poales</taxon>
        <taxon>Poaceae</taxon>
        <taxon>PACMAD clade</taxon>
        <taxon>Arundinoideae</taxon>
        <taxon>Arundineae</taxon>
        <taxon>Arundo</taxon>
    </lineage>
</organism>
<sequence>MVMLVLRLKGGFQQCQLFFTKSALKHRTF</sequence>